<dbReference type="Gramene" id="OMERI10G03140.1">
    <property type="protein sequence ID" value="OMERI10G03140.1"/>
    <property type="gene ID" value="OMERI10G03140"/>
</dbReference>
<proteinExistence type="predicted"/>
<dbReference type="GO" id="GO:0004497">
    <property type="term" value="F:monooxygenase activity"/>
    <property type="evidence" value="ECO:0007669"/>
    <property type="project" value="InterPro"/>
</dbReference>
<dbReference type="InterPro" id="IPR036396">
    <property type="entry name" value="Cyt_P450_sf"/>
</dbReference>
<name>A0A0E0EW72_9ORYZ</name>
<dbReference type="AlphaFoldDB" id="A0A0E0EW72"/>
<dbReference type="EnsemblPlants" id="OMERI10G03140.1">
    <property type="protein sequence ID" value="OMERI10G03140.1"/>
    <property type="gene ID" value="OMERI10G03140"/>
</dbReference>
<reference evidence="1" key="2">
    <citation type="submission" date="2018-05" db="EMBL/GenBank/DDBJ databases">
        <title>OmerRS3 (Oryza meridionalis Reference Sequence Version 3).</title>
        <authorList>
            <person name="Zhang J."/>
            <person name="Kudrna D."/>
            <person name="Lee S."/>
            <person name="Talag J."/>
            <person name="Welchert J."/>
            <person name="Wing R.A."/>
        </authorList>
    </citation>
    <scope>NUCLEOTIDE SEQUENCE [LARGE SCALE GENOMIC DNA]</scope>
    <source>
        <strain evidence="1">cv. OR44</strain>
    </source>
</reference>
<reference evidence="1" key="1">
    <citation type="submission" date="2015-04" db="UniProtKB">
        <authorList>
            <consortium name="EnsemblPlants"/>
        </authorList>
    </citation>
    <scope>IDENTIFICATION</scope>
</reference>
<dbReference type="GO" id="GO:0016705">
    <property type="term" value="F:oxidoreductase activity, acting on paired donors, with incorporation or reduction of molecular oxygen"/>
    <property type="evidence" value="ECO:0007669"/>
    <property type="project" value="InterPro"/>
</dbReference>
<dbReference type="HOGENOM" id="CLU_2472812_0_0_1"/>
<accession>A0A0E0EW72</accession>
<keyword evidence="2" id="KW-1185">Reference proteome</keyword>
<evidence type="ECO:0000313" key="1">
    <source>
        <dbReference type="EnsemblPlants" id="OMERI10G03140.1"/>
    </source>
</evidence>
<dbReference type="Proteomes" id="UP000008021">
    <property type="component" value="Chromosome 10"/>
</dbReference>
<dbReference type="GO" id="GO:0020037">
    <property type="term" value="F:heme binding"/>
    <property type="evidence" value="ECO:0007669"/>
    <property type="project" value="InterPro"/>
</dbReference>
<organism evidence="1">
    <name type="scientific">Oryza meridionalis</name>
    <dbReference type="NCBI Taxonomy" id="40149"/>
    <lineage>
        <taxon>Eukaryota</taxon>
        <taxon>Viridiplantae</taxon>
        <taxon>Streptophyta</taxon>
        <taxon>Embryophyta</taxon>
        <taxon>Tracheophyta</taxon>
        <taxon>Spermatophyta</taxon>
        <taxon>Magnoliopsida</taxon>
        <taxon>Liliopsida</taxon>
        <taxon>Poales</taxon>
        <taxon>Poaceae</taxon>
        <taxon>BOP clade</taxon>
        <taxon>Oryzoideae</taxon>
        <taxon>Oryzeae</taxon>
        <taxon>Oryzinae</taxon>
        <taxon>Oryza</taxon>
    </lineage>
</organism>
<dbReference type="GO" id="GO:0005506">
    <property type="term" value="F:iron ion binding"/>
    <property type="evidence" value="ECO:0007669"/>
    <property type="project" value="InterPro"/>
</dbReference>
<dbReference type="SUPFAM" id="SSF48264">
    <property type="entry name" value="Cytochrome P450"/>
    <property type="match status" value="1"/>
</dbReference>
<protein>
    <submittedName>
        <fullName evidence="1">Uncharacterized protein</fullName>
    </submittedName>
</protein>
<evidence type="ECO:0000313" key="2">
    <source>
        <dbReference type="Proteomes" id="UP000008021"/>
    </source>
</evidence>
<sequence length="88" mass="9736">MAFFLLCISSLLLVFISYIFQPLVDARRRLPRRDLAGYRSSATSTTSARTRTARFARLADRHGPLVSIRLGGVRAVVATSADVAREIL</sequence>